<dbReference type="RefSeq" id="WP_131582325.1">
    <property type="nucleotide sequence ID" value="NZ_SJZJ01000007.1"/>
</dbReference>
<feature type="chain" id="PRO_5020936079" evidence="1">
    <location>
        <begin position="22"/>
        <end position="625"/>
    </location>
</feature>
<proteinExistence type="predicted"/>
<keyword evidence="1" id="KW-0732">Signal</keyword>
<organism evidence="2 3">
    <name type="scientific">Nocardioides jejuensis</name>
    <dbReference type="NCBI Taxonomy" id="2502782"/>
    <lineage>
        <taxon>Bacteria</taxon>
        <taxon>Bacillati</taxon>
        <taxon>Actinomycetota</taxon>
        <taxon>Actinomycetes</taxon>
        <taxon>Propionibacteriales</taxon>
        <taxon>Nocardioidaceae</taxon>
        <taxon>Nocardioides</taxon>
    </lineage>
</organism>
<name>A0A4V2NZQ2_9ACTN</name>
<keyword evidence="3" id="KW-1185">Reference proteome</keyword>
<dbReference type="OrthoDB" id="9762066at2"/>
<comment type="caution">
    <text evidence="2">The sequence shown here is derived from an EMBL/GenBank/DDBJ whole genome shotgun (WGS) entry which is preliminary data.</text>
</comment>
<reference evidence="2 3" key="1">
    <citation type="submission" date="2019-03" db="EMBL/GenBank/DDBJ databases">
        <authorList>
            <person name="Kim M.K.M."/>
        </authorList>
    </citation>
    <scope>NUCLEOTIDE SEQUENCE [LARGE SCALE GENOMIC DNA]</scope>
    <source>
        <strain evidence="2 3">18JY15-6</strain>
    </source>
</reference>
<sequence length="625" mass="65284">MARIATALLAFAALVLVGVSARPAEALASAGGGFRPITAFRLAYTSDGTGGYSTPIGAGVTRSYQILGKGGIPTSDVSAVVVDVAVFDATADSGIRVWNYDASMPSATMLRFGPSMDRSNTVIVPVGPSGKISMWNQSGAAKYNIDVQGYFTSTSDSSTTGGFTPVAPFVRVVDSGQLGISDTNLVANKDYDVQVTGGQIPSTATAVFANVKVGGGGGADGGLRLGPGGTDISTLPAAVNFQGSGWTDSGVTIKLSSTGKLRVRNATVGASPYIYIDVEGYFEGSGTGGGGFKPLAQGLISDTIIPAGQKLFISPEGMGGLPTDGSLGTIAGTVTVLNWGGAGGVSVSPTADQAISSTNLSWNGTMSPSAGISTTALIGTDPDGTRFEISNSSPDSVLVRIAAQGYFVRDGFVDPPAPEASEAGNVDPSHGVPASTTVDLPADQECIDSTDYAGDKSDPDYQQFVRDECTYTVDTSATSTLTNDFTPSEARLTARDGTSLAYASRNHPVAAVVYAQSTHGKTNTWKVEHEVKAYYDADGRVWSDKTMYGKRGYHNCGEVYSYGASISTVRCDEVYRDDLYSQWGHPISEYYKFKRSLFFKGFPMSRVDMIHVNCYPSGECYSHKD</sequence>
<evidence type="ECO:0000256" key="1">
    <source>
        <dbReference type="SAM" id="SignalP"/>
    </source>
</evidence>
<dbReference type="EMBL" id="SJZJ01000007">
    <property type="protein sequence ID" value="TCJ29922.1"/>
    <property type="molecule type" value="Genomic_DNA"/>
</dbReference>
<protein>
    <submittedName>
        <fullName evidence="2">Uncharacterized protein</fullName>
    </submittedName>
</protein>
<feature type="signal peptide" evidence="1">
    <location>
        <begin position="1"/>
        <end position="21"/>
    </location>
</feature>
<gene>
    <name evidence="2" type="ORF">EPD65_06385</name>
</gene>
<dbReference type="Proteomes" id="UP000295453">
    <property type="component" value="Unassembled WGS sequence"/>
</dbReference>
<dbReference type="AlphaFoldDB" id="A0A4V2NZQ2"/>
<evidence type="ECO:0000313" key="3">
    <source>
        <dbReference type="Proteomes" id="UP000295453"/>
    </source>
</evidence>
<accession>A0A4V2NZQ2</accession>
<evidence type="ECO:0000313" key="2">
    <source>
        <dbReference type="EMBL" id="TCJ29922.1"/>
    </source>
</evidence>